<proteinExistence type="predicted"/>
<dbReference type="OrthoDB" id="7166440at2"/>
<reference evidence="1 2" key="1">
    <citation type="submission" date="2014-11" db="EMBL/GenBank/DDBJ databases">
        <title>A Rickettsiales Symbiont of Amoebae With Ancient Features.</title>
        <authorList>
            <person name="Schulz F."/>
            <person name="Martijn J."/>
            <person name="Wascher F."/>
            <person name="Kostanjsek R."/>
            <person name="Ettema T.J."/>
            <person name="Horn M."/>
        </authorList>
    </citation>
    <scope>NUCLEOTIDE SEQUENCE [LARGE SCALE GENOMIC DNA]</scope>
    <source>
        <strain evidence="1 2">UWC36</strain>
    </source>
</reference>
<comment type="caution">
    <text evidence="1">The sequence shown here is derived from an EMBL/GenBank/DDBJ whole genome shotgun (WGS) entry which is preliminary data.</text>
</comment>
<organism evidence="1 2">
    <name type="scientific">Candidatus Jidaibacter acanthamoebae</name>
    <dbReference type="NCBI Taxonomy" id="86105"/>
    <lineage>
        <taxon>Bacteria</taxon>
        <taxon>Pseudomonadati</taxon>
        <taxon>Pseudomonadota</taxon>
        <taxon>Alphaproteobacteria</taxon>
        <taxon>Rickettsiales</taxon>
        <taxon>Candidatus Midichloriaceae</taxon>
        <taxon>Candidatus Jidaibacter</taxon>
    </lineage>
</organism>
<evidence type="ECO:0000313" key="1">
    <source>
        <dbReference type="EMBL" id="KIE04949.1"/>
    </source>
</evidence>
<dbReference type="STRING" id="86105.NF27_EY00450"/>
<keyword evidence="2" id="KW-1185">Reference proteome</keyword>
<dbReference type="Proteomes" id="UP000031258">
    <property type="component" value="Unassembled WGS sequence"/>
</dbReference>
<dbReference type="AlphaFoldDB" id="A0A0C1QHC8"/>
<dbReference type="RefSeq" id="WP_152606855.1">
    <property type="nucleotide sequence ID" value="NZ_JSWE01000124.1"/>
</dbReference>
<protein>
    <submittedName>
        <fullName evidence="1">Uncharacterized protein</fullName>
    </submittedName>
</protein>
<dbReference type="EMBL" id="JSWE01000124">
    <property type="protein sequence ID" value="KIE04949.1"/>
    <property type="molecule type" value="Genomic_DNA"/>
</dbReference>
<evidence type="ECO:0000313" key="2">
    <source>
        <dbReference type="Proteomes" id="UP000031258"/>
    </source>
</evidence>
<gene>
    <name evidence="1" type="ORF">NF27_EY00450</name>
</gene>
<sequence>MKSIEQIFHEAKVSPREYEGIEYRKDDEYNPSYLLSHEQIHAAALLKIQEQNDITLNDTVKKYYVDGISLVYDERGKEPDLSMETLEVFFGNTINNAINEAKKGMPSFISIDNGKHFVLVAIVPEVDNPNKLSVVYVNSMPQSLPEYADHPFSQTGKKFADSLLSYITEKQYESGIELGNTQVIDKSQEQQLANCCGLSVASNIASIATHHADNKSLASLNDSMFKPKNASEKEAFYKAFGNKLFTKLDDPKLDFNSNASEVRGKQQNKHEENLTNTLEEVGSKTKVDIKDPLHKIAAEFGKGEEVGIFLSQVPIKTTINMDVKEQGMLENATEQAIKEKSLHTAYSKFEDLCPENSKSLVSPIVKYLTQLISNVKHWVKSIVNSIQDNGRSP</sequence>
<accession>A0A0C1QHC8</accession>
<name>A0A0C1QHC8_9RICK</name>